<feature type="compositionally biased region" description="Basic and acidic residues" evidence="1">
    <location>
        <begin position="124"/>
        <end position="137"/>
    </location>
</feature>
<dbReference type="Pfam" id="PF08572">
    <property type="entry name" value="PRP3"/>
    <property type="match status" value="1"/>
</dbReference>
<evidence type="ECO:0000313" key="3">
    <source>
        <dbReference type="EMBL" id="ORE16804.1"/>
    </source>
</evidence>
<feature type="region of interest" description="Disordered" evidence="1">
    <location>
        <begin position="373"/>
        <end position="395"/>
    </location>
</feature>
<evidence type="ECO:0000256" key="1">
    <source>
        <dbReference type="SAM" id="MobiDB-lite"/>
    </source>
</evidence>
<gene>
    <name evidence="3" type="ORF">BCV71DRAFT_244409</name>
</gene>
<dbReference type="OMA" id="ANHEAAN"/>
<evidence type="ECO:0000259" key="2">
    <source>
        <dbReference type="Pfam" id="PF08572"/>
    </source>
</evidence>
<dbReference type="GO" id="GO:0046540">
    <property type="term" value="C:U4/U6 x U5 tri-snRNP complex"/>
    <property type="evidence" value="ECO:0007669"/>
    <property type="project" value="InterPro"/>
</dbReference>
<feature type="compositionally biased region" description="Low complexity" evidence="1">
    <location>
        <begin position="31"/>
        <end position="53"/>
    </location>
</feature>
<dbReference type="PANTHER" id="PTHR14212">
    <property type="entry name" value="U4/U6-ASSOCIATED RNA SPLICING FACTOR-RELATED"/>
    <property type="match status" value="1"/>
</dbReference>
<name>A0A1X0RXS7_RHIZD</name>
<evidence type="ECO:0000313" key="4">
    <source>
        <dbReference type="Proteomes" id="UP000242381"/>
    </source>
</evidence>
<reference evidence="3 4" key="1">
    <citation type="journal article" date="2016" name="Proc. Natl. Acad. Sci. U.S.A.">
        <title>Lipid metabolic changes in an early divergent fungus govern the establishment of a mutualistic symbiosis with endobacteria.</title>
        <authorList>
            <person name="Lastovetsky O.A."/>
            <person name="Gaspar M.L."/>
            <person name="Mondo S.J."/>
            <person name="LaButti K.M."/>
            <person name="Sandor L."/>
            <person name="Grigoriev I.V."/>
            <person name="Henry S.A."/>
            <person name="Pawlowska T.E."/>
        </authorList>
    </citation>
    <scope>NUCLEOTIDE SEQUENCE [LARGE SCALE GENOMIC DNA]</scope>
    <source>
        <strain evidence="3 4">ATCC 11559</strain>
    </source>
</reference>
<dbReference type="InterPro" id="IPR013881">
    <property type="entry name" value="Pre-mRNA_splic_Prp3_dom"/>
</dbReference>
<feature type="region of interest" description="Disordered" evidence="1">
    <location>
        <begin position="26"/>
        <end position="195"/>
    </location>
</feature>
<feature type="compositionally biased region" description="Polar residues" evidence="1">
    <location>
        <begin position="138"/>
        <end position="148"/>
    </location>
</feature>
<organism evidence="3 4">
    <name type="scientific">Rhizopus microsporus</name>
    <dbReference type="NCBI Taxonomy" id="58291"/>
    <lineage>
        <taxon>Eukaryota</taxon>
        <taxon>Fungi</taxon>
        <taxon>Fungi incertae sedis</taxon>
        <taxon>Mucoromycota</taxon>
        <taxon>Mucoromycotina</taxon>
        <taxon>Mucoromycetes</taxon>
        <taxon>Mucorales</taxon>
        <taxon>Mucorineae</taxon>
        <taxon>Rhizopodaceae</taxon>
        <taxon>Rhizopus</taxon>
    </lineage>
</organism>
<dbReference type="GO" id="GO:0000398">
    <property type="term" value="P:mRNA splicing, via spliceosome"/>
    <property type="evidence" value="ECO:0007669"/>
    <property type="project" value="InterPro"/>
</dbReference>
<protein>
    <submittedName>
        <fullName evidence="3">PRP3-domain-containing protein</fullName>
    </submittedName>
</protein>
<dbReference type="PANTHER" id="PTHR14212:SF0">
    <property type="entry name" value="U4_U6 SMALL NUCLEAR RIBONUCLEOPROTEIN PRP3"/>
    <property type="match status" value="1"/>
</dbReference>
<feature type="compositionally biased region" description="Polar residues" evidence="1">
    <location>
        <begin position="85"/>
        <end position="95"/>
    </location>
</feature>
<accession>A0A1X0RXS7</accession>
<sequence length="417" mass="47094">MSDFKQKLIEAKRAEVLATLAKFQKQGAINSQQQSAARPPPSQQQQQQQKQAPVNNKKSASGPSNGSSTGLNLIELQRRIAEATSRLSQSNNAVRTTPGAPLRVSELKPPAFPVDESGQIDLKAMMDKGIIPRRETPNTKAAQRNKQTPAAAPSPPRAQKRKLLLEEVPSDFTDPSKNPYFDPSLGAPIAPKNRRSRPLKFVQPGKYIDIANQERAKAQLEKLKQEITESVKKAGMQTEFDVSDKAIKRDAPPAVEWWDAPFTKTYEELNDADIDPDKYETLVTMYIHHPVPIKPPSEANAPPIIKSLMLTTKERKKLRRQTRAEAQKEKRDKIRLGLIEPDPPKVKISNLMRVLGEEAVQDPTKVEARVRREMEQRQRMHEKANEQRKLTPEERRAKILSKLKEDQKMSNEVAVFK</sequence>
<feature type="compositionally biased region" description="Polar residues" evidence="1">
    <location>
        <begin position="54"/>
        <end position="71"/>
    </location>
</feature>
<dbReference type="VEuPathDB" id="FungiDB:BCV72DRAFT_251511"/>
<dbReference type="EMBL" id="KV921374">
    <property type="protein sequence ID" value="ORE16804.1"/>
    <property type="molecule type" value="Genomic_DNA"/>
</dbReference>
<proteinExistence type="predicted"/>
<feature type="domain" description="Pre-mRNA-splicing factor 3" evidence="2">
    <location>
        <begin position="178"/>
        <end position="391"/>
    </location>
</feature>
<dbReference type="AlphaFoldDB" id="A0A1X0RXS7"/>
<dbReference type="InterPro" id="IPR027104">
    <property type="entry name" value="Prp3"/>
</dbReference>
<dbReference type="Proteomes" id="UP000242381">
    <property type="component" value="Unassembled WGS sequence"/>
</dbReference>